<dbReference type="SUPFAM" id="SSF49764">
    <property type="entry name" value="HSP20-like chaperones"/>
    <property type="match status" value="1"/>
</dbReference>
<comment type="similarity">
    <text evidence="1 2">Belongs to the small heat shock protein (HSP20) family.</text>
</comment>
<dbReference type="CDD" id="cd06464">
    <property type="entry name" value="ACD_sHsps-like"/>
    <property type="match status" value="1"/>
</dbReference>
<dbReference type="RefSeq" id="WP_007202712.1">
    <property type="nucleotide sequence ID" value="NZ_AKKV01000029.1"/>
</dbReference>
<dbReference type="EMBL" id="AKKV01000029">
    <property type="protein sequence ID" value="EIT84905.1"/>
    <property type="molecule type" value="Genomic_DNA"/>
</dbReference>
<dbReference type="PROSITE" id="PS01031">
    <property type="entry name" value="SHSP"/>
    <property type="match status" value="1"/>
</dbReference>
<feature type="domain" description="SHSP" evidence="3">
    <location>
        <begin position="29"/>
        <end position="142"/>
    </location>
</feature>
<organism evidence="4 5">
    <name type="scientific">Fictibacillus macauensis ZFHKF-1</name>
    <dbReference type="NCBI Taxonomy" id="1196324"/>
    <lineage>
        <taxon>Bacteria</taxon>
        <taxon>Bacillati</taxon>
        <taxon>Bacillota</taxon>
        <taxon>Bacilli</taxon>
        <taxon>Bacillales</taxon>
        <taxon>Fictibacillaceae</taxon>
        <taxon>Fictibacillus</taxon>
    </lineage>
</organism>
<keyword evidence="5" id="KW-1185">Reference proteome</keyword>
<evidence type="ECO:0000259" key="3">
    <source>
        <dbReference type="PROSITE" id="PS01031"/>
    </source>
</evidence>
<reference evidence="4 5" key="1">
    <citation type="journal article" date="2012" name="J. Bacteriol.">
        <title>Genome of Bacillus macauensis ZFHKF-1, a Long-Chain-Forming Bacterium.</title>
        <authorList>
            <person name="Cai L."/>
            <person name="Zhang T."/>
        </authorList>
    </citation>
    <scope>NUCLEOTIDE SEQUENCE [LARGE SCALE GENOMIC DNA]</scope>
    <source>
        <strain evidence="4 5">ZFHKF-1</strain>
    </source>
</reference>
<evidence type="ECO:0000313" key="5">
    <source>
        <dbReference type="Proteomes" id="UP000004080"/>
    </source>
</evidence>
<evidence type="ECO:0000313" key="4">
    <source>
        <dbReference type="EMBL" id="EIT84905.1"/>
    </source>
</evidence>
<dbReference type="OrthoDB" id="1806521at2"/>
<proteinExistence type="inferred from homology"/>
<dbReference type="Gene3D" id="2.60.40.790">
    <property type="match status" value="1"/>
</dbReference>
<evidence type="ECO:0000256" key="2">
    <source>
        <dbReference type="RuleBase" id="RU003616"/>
    </source>
</evidence>
<gene>
    <name evidence="4" type="ORF">A374_13170</name>
</gene>
<sequence length="144" mass="16790">MNPSWNKGNEWKKYADQVLGKDFFEDFKEFGLTSQAPLVNIYENEHEVYCLMNIPGIKKIDDISVYIHYRTLKITGTIDFAVTNYQSVTEEIATGPFEREIPLPHPVEDTPIDAGYFRGILYLRLLRLKHEKETAKVNIQDYND</sequence>
<dbReference type="AlphaFoldDB" id="I8UDA1"/>
<comment type="caution">
    <text evidence="4">The sequence shown here is derived from an EMBL/GenBank/DDBJ whole genome shotgun (WGS) entry which is preliminary data.</text>
</comment>
<dbReference type="STRING" id="1196324.A374_13170"/>
<accession>I8UDA1</accession>
<dbReference type="Proteomes" id="UP000004080">
    <property type="component" value="Unassembled WGS sequence"/>
</dbReference>
<keyword evidence="4" id="KW-0346">Stress response</keyword>
<dbReference type="eggNOG" id="COG0071">
    <property type="taxonomic scope" value="Bacteria"/>
</dbReference>
<evidence type="ECO:0000256" key="1">
    <source>
        <dbReference type="PROSITE-ProRule" id="PRU00285"/>
    </source>
</evidence>
<protein>
    <submittedName>
        <fullName evidence="4">Heat shock protein Hsp20</fullName>
    </submittedName>
</protein>
<dbReference type="InterPro" id="IPR008978">
    <property type="entry name" value="HSP20-like_chaperone"/>
</dbReference>
<dbReference type="Pfam" id="PF00011">
    <property type="entry name" value="HSP20"/>
    <property type="match status" value="1"/>
</dbReference>
<dbReference type="InterPro" id="IPR002068">
    <property type="entry name" value="A-crystallin/Hsp20_dom"/>
</dbReference>
<name>I8UDA1_9BACL</name>
<dbReference type="PATRIC" id="fig|1196324.3.peg.2689"/>